<dbReference type="InterPro" id="IPR006311">
    <property type="entry name" value="TAT_signal"/>
</dbReference>
<evidence type="ECO:0000259" key="2">
    <source>
        <dbReference type="Pfam" id="PF00149"/>
    </source>
</evidence>
<gene>
    <name evidence="3" type="ORF">ACFQ4B_34950</name>
</gene>
<evidence type="ECO:0000313" key="3">
    <source>
        <dbReference type="EMBL" id="MFD1225292.1"/>
    </source>
</evidence>
<sequence length="352" mass="40197">MLTRRNFIKKMLFSLAVLAGGAGIGAPYIRRWIAQADSEEEPVVKPQNEEPVSAKTEPSTEKQLSFFLLSDLHISVGESSMTDKLHMALKDISDWETPIDAVVLGGDLTDFGRESDYKLLRSILNQYTLPPLYANMGNHDYYDIWLTEEGAFSTETMPNGKTDAMSRQRFQDFIGYKDRPYADVWIQGVHLIMVSQELYVQEKSDVGEGAWYSDAQLDWLRECMKAHEDGKPAIVFIHQPLPEIGSDGRTHQLIRAKAFREILAPYRNVFVLSGHTHRNFINEDHYNRQNTFHWFNNASVGRTRSVLPGQSSTAAQGLYVEVYGHQVVLKAREFSDRSWIESAQWTIPLEFT</sequence>
<dbReference type="InterPro" id="IPR004843">
    <property type="entry name" value="Calcineurin-like_PHP"/>
</dbReference>
<dbReference type="InterPro" id="IPR051918">
    <property type="entry name" value="STPP_CPPED1"/>
</dbReference>
<dbReference type="Pfam" id="PF00149">
    <property type="entry name" value="Metallophos"/>
    <property type="match status" value="1"/>
</dbReference>
<dbReference type="GO" id="GO:0016787">
    <property type="term" value="F:hydrolase activity"/>
    <property type="evidence" value="ECO:0007669"/>
    <property type="project" value="UniProtKB-KW"/>
</dbReference>
<evidence type="ECO:0000313" key="4">
    <source>
        <dbReference type="Proteomes" id="UP001597180"/>
    </source>
</evidence>
<dbReference type="RefSeq" id="WP_345594038.1">
    <property type="nucleotide sequence ID" value="NZ_BAABJG010000052.1"/>
</dbReference>
<proteinExistence type="predicted"/>
<dbReference type="Gene3D" id="3.60.21.10">
    <property type="match status" value="1"/>
</dbReference>
<dbReference type="InterPro" id="IPR029052">
    <property type="entry name" value="Metallo-depent_PP-like"/>
</dbReference>
<reference evidence="4" key="1">
    <citation type="journal article" date="2019" name="Int. J. Syst. Evol. Microbiol.">
        <title>The Global Catalogue of Microorganisms (GCM) 10K type strain sequencing project: providing services to taxonomists for standard genome sequencing and annotation.</title>
        <authorList>
            <consortium name="The Broad Institute Genomics Platform"/>
            <consortium name="The Broad Institute Genome Sequencing Center for Infectious Disease"/>
            <person name="Wu L."/>
            <person name="Ma J."/>
        </authorList>
    </citation>
    <scope>NUCLEOTIDE SEQUENCE [LARGE SCALE GENOMIC DNA]</scope>
    <source>
        <strain evidence="4">CCUG 53270</strain>
    </source>
</reference>
<dbReference type="EMBL" id="JBHTLU010000058">
    <property type="protein sequence ID" value="MFD1225292.1"/>
    <property type="molecule type" value="Genomic_DNA"/>
</dbReference>
<keyword evidence="3" id="KW-0378">Hydrolase</keyword>
<comment type="caution">
    <text evidence="3">The sequence shown here is derived from an EMBL/GenBank/DDBJ whole genome shotgun (WGS) entry which is preliminary data.</text>
</comment>
<accession>A0ABW3UXU6</accession>
<dbReference type="PANTHER" id="PTHR43143:SF1">
    <property type="entry name" value="SERINE_THREONINE-PROTEIN PHOSPHATASE CPPED1"/>
    <property type="match status" value="1"/>
</dbReference>
<name>A0ABW3UXU6_9BACL</name>
<dbReference type="PROSITE" id="PS51318">
    <property type="entry name" value="TAT"/>
    <property type="match status" value="1"/>
</dbReference>
<dbReference type="Proteomes" id="UP001597180">
    <property type="component" value="Unassembled WGS sequence"/>
</dbReference>
<evidence type="ECO:0000256" key="1">
    <source>
        <dbReference type="SAM" id="MobiDB-lite"/>
    </source>
</evidence>
<organism evidence="3 4">
    <name type="scientific">Paenibacillus vulneris</name>
    <dbReference type="NCBI Taxonomy" id="1133364"/>
    <lineage>
        <taxon>Bacteria</taxon>
        <taxon>Bacillati</taxon>
        <taxon>Bacillota</taxon>
        <taxon>Bacilli</taxon>
        <taxon>Bacillales</taxon>
        <taxon>Paenibacillaceae</taxon>
        <taxon>Paenibacillus</taxon>
    </lineage>
</organism>
<protein>
    <submittedName>
        <fullName evidence="3">Metallophosphoesterase family protein</fullName>
        <ecNumber evidence="3">3.1.-.-</ecNumber>
    </submittedName>
</protein>
<feature type="domain" description="Calcineurin-like phosphoesterase" evidence="2">
    <location>
        <begin position="66"/>
        <end position="278"/>
    </location>
</feature>
<dbReference type="EC" id="3.1.-.-" evidence="3"/>
<keyword evidence="4" id="KW-1185">Reference proteome</keyword>
<dbReference type="SUPFAM" id="SSF56300">
    <property type="entry name" value="Metallo-dependent phosphatases"/>
    <property type="match status" value="1"/>
</dbReference>
<dbReference type="PANTHER" id="PTHR43143">
    <property type="entry name" value="METALLOPHOSPHOESTERASE, CALCINEURIN SUPERFAMILY"/>
    <property type="match status" value="1"/>
</dbReference>
<feature type="region of interest" description="Disordered" evidence="1">
    <location>
        <begin position="39"/>
        <end position="58"/>
    </location>
</feature>